<keyword evidence="2" id="KW-1185">Reference proteome</keyword>
<dbReference type="Proteomes" id="UP000789845">
    <property type="component" value="Unassembled WGS sequence"/>
</dbReference>
<name>A0A9C7LA29_9BACI</name>
<evidence type="ECO:0000313" key="1">
    <source>
        <dbReference type="EMBL" id="CAG9607617.1"/>
    </source>
</evidence>
<evidence type="ECO:0000313" key="2">
    <source>
        <dbReference type="Proteomes" id="UP000789845"/>
    </source>
</evidence>
<accession>A0A9C7LA29</accession>
<proteinExistence type="predicted"/>
<dbReference type="EMBL" id="CAKJTG010000006">
    <property type="protein sequence ID" value="CAG9607617.1"/>
    <property type="molecule type" value="Genomic_DNA"/>
</dbReference>
<dbReference type="RefSeq" id="WP_230495884.1">
    <property type="nucleotide sequence ID" value="NZ_CAKJTG010000006.1"/>
</dbReference>
<organism evidence="1 2">
    <name type="scientific">Pseudoneobacillus rhizosphaerae</name>
    <dbReference type="NCBI Taxonomy" id="2880968"/>
    <lineage>
        <taxon>Bacteria</taxon>
        <taxon>Bacillati</taxon>
        <taxon>Bacillota</taxon>
        <taxon>Bacilli</taxon>
        <taxon>Bacillales</taxon>
        <taxon>Bacillaceae</taxon>
        <taxon>Pseudoneobacillus</taxon>
    </lineage>
</organism>
<comment type="caution">
    <text evidence="1">The sequence shown here is derived from an EMBL/GenBank/DDBJ whole genome shotgun (WGS) entry which is preliminary data.</text>
</comment>
<sequence length="447" mass="52811">MARETTPSFIIEMEMLVSSSTRSTIVKELECNRVIYNTALGQYLKREEQMKRTKKYKRIYSQLKAINRKIESKKRDETALIKLGKEREGLIKNLQSLQGEFGLTEYSMHNYIKGVRSHFQNTVHSLVAQKTATRAWNTFKKKLFGQASKVKFVKKGEMNTFEGKNNTTGWIYKNRHIQYNLKMIPLIIKEKDTYVKEALHYIDSIDRSIKRLKRKLDRSRRTMNPENFDEKGRIKKGKKVWKYSHRYRKCKNQLKELYRKQSLYRKFSHQYEANRILTLGNTFFIEEMNFKALQKRSKKTEISEKTGKYKKKKRFGKSIAQKAPAMFVRLLEQKVLQAGGTFKKVQTTKFKASQYDHISNQYNKKELKERWHSFDDGTNVQRDLYSAFLLMCSNNSGTKSKRSLCIDQFDLFKKQHDKKIENLENQPTLTLNSGIKVKNKKATKTVA</sequence>
<reference evidence="1" key="1">
    <citation type="submission" date="2021-10" db="EMBL/GenBank/DDBJ databases">
        <authorList>
            <person name="Criscuolo A."/>
        </authorList>
    </citation>
    <scope>NUCLEOTIDE SEQUENCE</scope>
    <source>
        <strain evidence="1">CIP111885</strain>
    </source>
</reference>
<protein>
    <submittedName>
        <fullName evidence="1">IS200/IS605 family transposase ISCbt2</fullName>
    </submittedName>
</protein>
<gene>
    <name evidence="1" type="ORF">NEOCIP111885_01309</name>
</gene>
<dbReference type="AlphaFoldDB" id="A0A9C7LA29"/>